<dbReference type="Proteomes" id="UP000184442">
    <property type="component" value="Unassembled WGS sequence"/>
</dbReference>
<evidence type="ECO:0000256" key="5">
    <source>
        <dbReference type="ARBA" id="ARBA00023152"/>
    </source>
</evidence>
<dbReference type="STRING" id="1122184.SAMN02745176_03142"/>
<comment type="similarity">
    <text evidence="2 8 9">Belongs to the GPI family.</text>
</comment>
<evidence type="ECO:0000256" key="9">
    <source>
        <dbReference type="RuleBase" id="RU000612"/>
    </source>
</evidence>
<comment type="caution">
    <text evidence="8">Lacks conserved residue(s) required for the propagation of feature annotation.</text>
</comment>
<comment type="function">
    <text evidence="8">Catalyzes the reversible isomerization of glucose-6-phosphate to fructose-6-phosphate.</text>
</comment>
<dbReference type="NCBIfam" id="NF010697">
    <property type="entry name" value="PRK14097.1"/>
    <property type="match status" value="1"/>
</dbReference>
<dbReference type="InterPro" id="IPR046348">
    <property type="entry name" value="SIS_dom_sf"/>
</dbReference>
<keyword evidence="6 8" id="KW-0413">Isomerase</keyword>
<dbReference type="PROSITE" id="PS00765">
    <property type="entry name" value="P_GLUCOSE_ISOMERASE_1"/>
    <property type="match status" value="1"/>
</dbReference>
<proteinExistence type="inferred from homology"/>
<dbReference type="UniPathway" id="UPA00109">
    <property type="reaction ID" value="UER00181"/>
</dbReference>
<dbReference type="SUPFAM" id="SSF53697">
    <property type="entry name" value="SIS domain"/>
    <property type="match status" value="1"/>
</dbReference>
<dbReference type="PANTHER" id="PTHR11469:SF1">
    <property type="entry name" value="GLUCOSE-6-PHOSPHATE ISOMERASE"/>
    <property type="match status" value="1"/>
</dbReference>
<keyword evidence="4 8" id="KW-0963">Cytoplasm</keyword>
<dbReference type="CDD" id="cd05015">
    <property type="entry name" value="SIS_PGI_1"/>
    <property type="match status" value="1"/>
</dbReference>
<dbReference type="CDD" id="cd05016">
    <property type="entry name" value="SIS_PGI_2"/>
    <property type="match status" value="1"/>
</dbReference>
<accession>A0A1M6I983</accession>
<evidence type="ECO:0000256" key="3">
    <source>
        <dbReference type="ARBA" id="ARBA00022432"/>
    </source>
</evidence>
<dbReference type="GO" id="GO:0004347">
    <property type="term" value="F:glucose-6-phosphate isomerase activity"/>
    <property type="evidence" value="ECO:0007669"/>
    <property type="project" value="UniProtKB-UniRule"/>
</dbReference>
<evidence type="ECO:0000256" key="6">
    <source>
        <dbReference type="ARBA" id="ARBA00023235"/>
    </source>
</evidence>
<dbReference type="PROSITE" id="PS00174">
    <property type="entry name" value="P_GLUCOSE_ISOMERASE_2"/>
    <property type="match status" value="1"/>
</dbReference>
<dbReference type="PANTHER" id="PTHR11469">
    <property type="entry name" value="GLUCOSE-6-PHOSPHATE ISOMERASE"/>
    <property type="match status" value="1"/>
</dbReference>
<comment type="catalytic activity">
    <reaction evidence="7 8 9">
        <text>alpha-D-glucose 6-phosphate = beta-D-fructose 6-phosphate</text>
        <dbReference type="Rhea" id="RHEA:11816"/>
        <dbReference type="ChEBI" id="CHEBI:57634"/>
        <dbReference type="ChEBI" id="CHEBI:58225"/>
        <dbReference type="EC" id="5.3.1.9"/>
    </reaction>
</comment>
<organism evidence="10 11">
    <name type="scientific">Lutispora thermophila DSM 19022</name>
    <dbReference type="NCBI Taxonomy" id="1122184"/>
    <lineage>
        <taxon>Bacteria</taxon>
        <taxon>Bacillati</taxon>
        <taxon>Bacillota</taxon>
        <taxon>Clostridia</taxon>
        <taxon>Lutisporales</taxon>
        <taxon>Lutisporaceae</taxon>
        <taxon>Lutispora</taxon>
    </lineage>
</organism>
<dbReference type="FunFam" id="3.40.50.10490:FF:000015">
    <property type="entry name" value="Glucose-6-phosphate isomerase"/>
    <property type="match status" value="1"/>
</dbReference>
<dbReference type="InterPro" id="IPR035482">
    <property type="entry name" value="SIS_PGI_2"/>
</dbReference>
<dbReference type="GO" id="GO:0006096">
    <property type="term" value="P:glycolytic process"/>
    <property type="evidence" value="ECO:0007669"/>
    <property type="project" value="UniProtKB-UniRule"/>
</dbReference>
<feature type="active site" evidence="8">
    <location>
        <position position="411"/>
    </location>
</feature>
<reference evidence="10 11" key="1">
    <citation type="submission" date="2016-11" db="EMBL/GenBank/DDBJ databases">
        <authorList>
            <person name="Jaros S."/>
            <person name="Januszkiewicz K."/>
            <person name="Wedrychowicz H."/>
        </authorList>
    </citation>
    <scope>NUCLEOTIDE SEQUENCE [LARGE SCALE GENOMIC DNA]</scope>
    <source>
        <strain evidence="10 11">DSM 19022</strain>
    </source>
</reference>
<evidence type="ECO:0000313" key="11">
    <source>
        <dbReference type="Proteomes" id="UP000184442"/>
    </source>
</evidence>
<keyword evidence="5 8" id="KW-0324">Glycolysis</keyword>
<dbReference type="InterPro" id="IPR035476">
    <property type="entry name" value="SIS_PGI_1"/>
</dbReference>
<dbReference type="HAMAP" id="MF_00473">
    <property type="entry name" value="G6P_isomerase"/>
    <property type="match status" value="1"/>
</dbReference>
<dbReference type="GO" id="GO:0097367">
    <property type="term" value="F:carbohydrate derivative binding"/>
    <property type="evidence" value="ECO:0007669"/>
    <property type="project" value="InterPro"/>
</dbReference>
<evidence type="ECO:0000313" key="10">
    <source>
        <dbReference type="EMBL" id="SHJ30992.1"/>
    </source>
</evidence>
<dbReference type="EC" id="5.3.1.9" evidence="8"/>
<comment type="subcellular location">
    <subcellularLocation>
        <location evidence="8">Cytoplasm</location>
    </subcellularLocation>
</comment>
<keyword evidence="3 8" id="KW-0312">Gluconeogenesis</keyword>
<dbReference type="EMBL" id="FQZS01000028">
    <property type="protein sequence ID" value="SHJ30992.1"/>
    <property type="molecule type" value="Genomic_DNA"/>
</dbReference>
<sequence length="420" mass="47756">MKIDLNFSKDIIKEEELDSYEGDIFSIHNCLHSKDEYERMPLGWIDLPERYDGKEIENIKKTAYRLRSNSQAFISIGIGGSYLGSRAAVEMMQSDSPEIYFSGNNFSGTYIQQIVNKVKDKDFSICVISKSGTTLETAIAFRVFRDMLEKRYGKAEAKDRIIAITDKNKGALREIANKEGYETFEIPSNIGGRYSVLTPAALLTMAVAGINIEEVMKGARDAYSSYNDPKLQSNNCYRYSVLRNILYKKGKHIETLINYEPSMEYFGKWWQQLFGESEGKEGKGIFPAVLQFSTDLHSMGQYLQEGSKNVFETIIKVKNPPEDMNIPCFDDDIERLNYLKDMTFNDISNIAYKGAMKAHEEGGTPVISLEIPAIEEQCFGHMVYFMEKACAVSGYLLGVNPFDQPGVELYKKNMHKLLDR</sequence>
<dbReference type="Gene3D" id="3.40.50.10490">
    <property type="entry name" value="Glucose-6-phosphate isomerase like protein, domain 1"/>
    <property type="match status" value="2"/>
</dbReference>
<comment type="pathway">
    <text evidence="1 8 9">Carbohydrate degradation; glycolysis; D-glyceraldehyde 3-phosphate and glycerone phosphate from D-glucose: step 2/4.</text>
</comment>
<dbReference type="FunFam" id="3.40.50.10490:FF:000016">
    <property type="entry name" value="Glucose-6-phosphate isomerase"/>
    <property type="match status" value="1"/>
</dbReference>
<evidence type="ECO:0000256" key="8">
    <source>
        <dbReference type="HAMAP-Rule" id="MF_00473"/>
    </source>
</evidence>
<feature type="active site" description="Proton donor" evidence="8">
    <location>
        <position position="276"/>
    </location>
</feature>
<evidence type="ECO:0000256" key="2">
    <source>
        <dbReference type="ARBA" id="ARBA00006604"/>
    </source>
</evidence>
<evidence type="ECO:0000256" key="1">
    <source>
        <dbReference type="ARBA" id="ARBA00004926"/>
    </source>
</evidence>
<name>A0A1M6I983_9FIRM</name>
<protein>
    <recommendedName>
        <fullName evidence="8">Glucose-6-phosphate isomerase</fullName>
        <shortName evidence="8">GPI</shortName>
        <ecNumber evidence="8">5.3.1.9</ecNumber>
    </recommendedName>
    <alternativeName>
        <fullName evidence="8">Phosphoglucose isomerase</fullName>
        <shortName evidence="8">PGI</shortName>
    </alternativeName>
    <alternativeName>
        <fullName evidence="8">Phosphohexose isomerase</fullName>
        <shortName evidence="8">PHI</shortName>
    </alternativeName>
</protein>
<comment type="pathway">
    <text evidence="8">Carbohydrate biosynthesis; gluconeogenesis.</text>
</comment>
<dbReference type="GO" id="GO:0048029">
    <property type="term" value="F:monosaccharide binding"/>
    <property type="evidence" value="ECO:0007669"/>
    <property type="project" value="TreeGrafter"/>
</dbReference>
<dbReference type="PRINTS" id="PR00662">
    <property type="entry name" value="G6PISOMERASE"/>
</dbReference>
<dbReference type="InterPro" id="IPR001672">
    <property type="entry name" value="G6P_Isomerase"/>
</dbReference>
<dbReference type="GO" id="GO:0005829">
    <property type="term" value="C:cytosol"/>
    <property type="evidence" value="ECO:0007669"/>
    <property type="project" value="TreeGrafter"/>
</dbReference>
<dbReference type="Pfam" id="PF00342">
    <property type="entry name" value="PGI"/>
    <property type="match status" value="1"/>
</dbReference>
<evidence type="ECO:0000256" key="7">
    <source>
        <dbReference type="ARBA" id="ARBA00029321"/>
    </source>
</evidence>
<keyword evidence="11" id="KW-1185">Reference proteome</keyword>
<gene>
    <name evidence="8" type="primary">pgi</name>
    <name evidence="10" type="ORF">SAMN02745176_03142</name>
</gene>
<dbReference type="GO" id="GO:0006094">
    <property type="term" value="P:gluconeogenesis"/>
    <property type="evidence" value="ECO:0007669"/>
    <property type="project" value="UniProtKB-UniRule"/>
</dbReference>
<dbReference type="GO" id="GO:0051156">
    <property type="term" value="P:glucose 6-phosphate metabolic process"/>
    <property type="evidence" value="ECO:0007669"/>
    <property type="project" value="TreeGrafter"/>
</dbReference>
<dbReference type="AlphaFoldDB" id="A0A1M6I983"/>
<evidence type="ECO:0000256" key="4">
    <source>
        <dbReference type="ARBA" id="ARBA00022490"/>
    </source>
</evidence>
<dbReference type="InterPro" id="IPR018189">
    <property type="entry name" value="Phosphoglucose_isomerase_CS"/>
</dbReference>
<dbReference type="UniPathway" id="UPA00138"/>
<dbReference type="PROSITE" id="PS51463">
    <property type="entry name" value="P_GLUCOSE_ISOMERASE_3"/>
    <property type="match status" value="1"/>
</dbReference>